<organism evidence="2 3">
    <name type="scientific">Actinidia rufa</name>
    <dbReference type="NCBI Taxonomy" id="165716"/>
    <lineage>
        <taxon>Eukaryota</taxon>
        <taxon>Viridiplantae</taxon>
        <taxon>Streptophyta</taxon>
        <taxon>Embryophyta</taxon>
        <taxon>Tracheophyta</taxon>
        <taxon>Spermatophyta</taxon>
        <taxon>Magnoliopsida</taxon>
        <taxon>eudicotyledons</taxon>
        <taxon>Gunneridae</taxon>
        <taxon>Pentapetalae</taxon>
        <taxon>asterids</taxon>
        <taxon>Ericales</taxon>
        <taxon>Actinidiaceae</taxon>
        <taxon>Actinidia</taxon>
    </lineage>
</organism>
<keyword evidence="3" id="KW-1185">Reference proteome</keyword>
<sequence>MDIWEEVGQNWFAKDESENSAQPLSPHVLHTMYYLNGPNDVVPPRSVIGIKEAGPSRCRNYYGKIRCTAHKSVPCPTYFKKLMLQAQPEGSHEVNSSYRPNTLERA</sequence>
<protein>
    <submittedName>
        <fullName evidence="2">Uncharacterized protein</fullName>
    </submittedName>
</protein>
<dbReference type="EMBL" id="BJWL01000258">
    <property type="protein sequence ID" value="GFS36659.1"/>
    <property type="molecule type" value="Genomic_DNA"/>
</dbReference>
<comment type="caution">
    <text evidence="2">The sequence shown here is derived from an EMBL/GenBank/DDBJ whole genome shotgun (WGS) entry which is preliminary data.</text>
</comment>
<reference evidence="3" key="1">
    <citation type="submission" date="2019-07" db="EMBL/GenBank/DDBJ databases">
        <title>De Novo Assembly of kiwifruit Actinidia rufa.</title>
        <authorList>
            <person name="Sugita-Konishi S."/>
            <person name="Sato K."/>
            <person name="Mori E."/>
            <person name="Abe Y."/>
            <person name="Kisaki G."/>
            <person name="Hamano K."/>
            <person name="Suezawa K."/>
            <person name="Otani M."/>
            <person name="Fukuda T."/>
            <person name="Manabe T."/>
            <person name="Gomi K."/>
            <person name="Tabuchi M."/>
            <person name="Akimitsu K."/>
            <person name="Kataoka I."/>
        </authorList>
    </citation>
    <scope>NUCLEOTIDE SEQUENCE [LARGE SCALE GENOMIC DNA]</scope>
    <source>
        <strain evidence="3">cv. Fuchu</strain>
    </source>
</reference>
<feature type="region of interest" description="Disordered" evidence="1">
    <location>
        <begin position="87"/>
        <end position="106"/>
    </location>
</feature>
<gene>
    <name evidence="2" type="ORF">Acr_00g0047300</name>
</gene>
<evidence type="ECO:0000313" key="3">
    <source>
        <dbReference type="Proteomes" id="UP000585474"/>
    </source>
</evidence>
<name>A0A7J0DJT7_9ERIC</name>
<dbReference type="AlphaFoldDB" id="A0A7J0DJT7"/>
<accession>A0A7J0DJT7</accession>
<evidence type="ECO:0000313" key="2">
    <source>
        <dbReference type="EMBL" id="GFS36659.1"/>
    </source>
</evidence>
<evidence type="ECO:0000256" key="1">
    <source>
        <dbReference type="SAM" id="MobiDB-lite"/>
    </source>
</evidence>
<proteinExistence type="predicted"/>
<dbReference type="Proteomes" id="UP000585474">
    <property type="component" value="Unassembled WGS sequence"/>
</dbReference>